<reference evidence="7" key="3">
    <citation type="submission" date="2023-05" db="EMBL/GenBank/DDBJ databases">
        <authorList>
            <person name="Smith C.H."/>
        </authorList>
    </citation>
    <scope>NUCLEOTIDE SEQUENCE</scope>
    <source>
        <strain evidence="7">CHS0354</strain>
        <tissue evidence="7">Mantle</tissue>
    </source>
</reference>
<keyword evidence="3 5" id="KW-0863">Zinc-finger</keyword>
<dbReference type="GO" id="GO:0008270">
    <property type="term" value="F:zinc ion binding"/>
    <property type="evidence" value="ECO:0007669"/>
    <property type="project" value="UniProtKB-KW"/>
</dbReference>
<accession>A0AAE0RMN7</accession>
<proteinExistence type="predicted"/>
<evidence type="ECO:0000256" key="1">
    <source>
        <dbReference type="ARBA" id="ARBA00022017"/>
    </source>
</evidence>
<dbReference type="InterPro" id="IPR001841">
    <property type="entry name" value="Znf_RING"/>
</dbReference>
<dbReference type="CDD" id="cd16545">
    <property type="entry name" value="RING-HC_RNF141"/>
    <property type="match status" value="1"/>
</dbReference>
<dbReference type="PANTHER" id="PTHR12109">
    <property type="entry name" value="RING FINGER PROTEIN 141-RELATED"/>
    <property type="match status" value="1"/>
</dbReference>
<evidence type="ECO:0000256" key="4">
    <source>
        <dbReference type="ARBA" id="ARBA00022833"/>
    </source>
</evidence>
<name>A0AAE0RMN7_9BIVA</name>
<dbReference type="Pfam" id="PF13920">
    <property type="entry name" value="zf-C3HC4_3"/>
    <property type="match status" value="1"/>
</dbReference>
<dbReference type="InterPro" id="IPR013083">
    <property type="entry name" value="Znf_RING/FYVE/PHD"/>
</dbReference>
<gene>
    <name evidence="7" type="ORF">CHS0354_016021</name>
</gene>
<comment type="caution">
    <text evidence="7">The sequence shown here is derived from an EMBL/GenBank/DDBJ whole genome shotgun (WGS) entry which is preliminary data.</text>
</comment>
<evidence type="ECO:0000256" key="2">
    <source>
        <dbReference type="ARBA" id="ARBA00022723"/>
    </source>
</evidence>
<dbReference type="PROSITE" id="PS00518">
    <property type="entry name" value="ZF_RING_1"/>
    <property type="match status" value="1"/>
</dbReference>
<evidence type="ECO:0000256" key="3">
    <source>
        <dbReference type="ARBA" id="ARBA00022771"/>
    </source>
</evidence>
<evidence type="ECO:0000259" key="6">
    <source>
        <dbReference type="PROSITE" id="PS50089"/>
    </source>
</evidence>
<dbReference type="EMBL" id="JAEAOA010001001">
    <property type="protein sequence ID" value="KAK3576198.1"/>
    <property type="molecule type" value="Genomic_DNA"/>
</dbReference>
<reference evidence="7" key="2">
    <citation type="journal article" date="2021" name="Genome Biol. Evol.">
        <title>Developing a high-quality reference genome for a parasitic bivalve with doubly uniparental inheritance (Bivalvia: Unionida).</title>
        <authorList>
            <person name="Smith C.H."/>
        </authorList>
    </citation>
    <scope>NUCLEOTIDE SEQUENCE</scope>
    <source>
        <strain evidence="7">CHS0354</strain>
        <tissue evidence="7">Mantle</tissue>
    </source>
</reference>
<sequence length="230" mass="25997">MGQTKSSFDSPPQLRLIQGKLEHHLEVIKRLAYISYKEFVDSVIELNKISSSFTDCRGKQLHFQVKSGTDDTVLWKGTVRIQCQKVNVTTHLIESTRLLNLRQYIQVYKEITDQVSNLPSTLSNGAASNIDICASIILNQFDNSGACSEEDECCICMEKKSEIILPCVHKFCEQCMDSWNVTSNKCPICRADVRSVDDTWVLTEKPDTDEYATEVKGYLVSIADRKGQSK</sequence>
<dbReference type="InterPro" id="IPR017907">
    <property type="entry name" value="Znf_RING_CS"/>
</dbReference>
<organism evidence="7 8">
    <name type="scientific">Potamilus streckersoni</name>
    <dbReference type="NCBI Taxonomy" id="2493646"/>
    <lineage>
        <taxon>Eukaryota</taxon>
        <taxon>Metazoa</taxon>
        <taxon>Spiralia</taxon>
        <taxon>Lophotrochozoa</taxon>
        <taxon>Mollusca</taxon>
        <taxon>Bivalvia</taxon>
        <taxon>Autobranchia</taxon>
        <taxon>Heteroconchia</taxon>
        <taxon>Palaeoheterodonta</taxon>
        <taxon>Unionida</taxon>
        <taxon>Unionoidea</taxon>
        <taxon>Unionidae</taxon>
        <taxon>Ambleminae</taxon>
        <taxon>Lampsilini</taxon>
        <taxon>Potamilus</taxon>
    </lineage>
</organism>
<dbReference type="PANTHER" id="PTHR12109:SF3">
    <property type="entry name" value="RING FINGER PROTEIN 141"/>
    <property type="match status" value="1"/>
</dbReference>
<dbReference type="PROSITE" id="PS50089">
    <property type="entry name" value="ZF_RING_2"/>
    <property type="match status" value="1"/>
</dbReference>
<feature type="domain" description="RING-type" evidence="6">
    <location>
        <begin position="153"/>
        <end position="190"/>
    </location>
</feature>
<protein>
    <recommendedName>
        <fullName evidence="1">RING finger protein 141</fullName>
    </recommendedName>
</protein>
<evidence type="ECO:0000256" key="5">
    <source>
        <dbReference type="PROSITE-ProRule" id="PRU00175"/>
    </source>
</evidence>
<dbReference type="InterPro" id="IPR047126">
    <property type="entry name" value="RNF141-like"/>
</dbReference>
<keyword evidence="2" id="KW-0479">Metal-binding</keyword>
<evidence type="ECO:0000313" key="8">
    <source>
        <dbReference type="Proteomes" id="UP001195483"/>
    </source>
</evidence>
<dbReference type="GO" id="GO:0051865">
    <property type="term" value="P:protein autoubiquitination"/>
    <property type="evidence" value="ECO:0007669"/>
    <property type="project" value="TreeGrafter"/>
</dbReference>
<evidence type="ECO:0000313" key="7">
    <source>
        <dbReference type="EMBL" id="KAK3576198.1"/>
    </source>
</evidence>
<dbReference type="AlphaFoldDB" id="A0AAE0RMN7"/>
<dbReference type="SMART" id="SM00184">
    <property type="entry name" value="RING"/>
    <property type="match status" value="1"/>
</dbReference>
<keyword evidence="4" id="KW-0862">Zinc</keyword>
<dbReference type="SUPFAM" id="SSF57850">
    <property type="entry name" value="RING/U-box"/>
    <property type="match status" value="1"/>
</dbReference>
<dbReference type="Proteomes" id="UP001195483">
    <property type="component" value="Unassembled WGS sequence"/>
</dbReference>
<dbReference type="InterPro" id="IPR043400">
    <property type="entry name" value="RING-HC_RNF141"/>
</dbReference>
<dbReference type="GO" id="GO:0004842">
    <property type="term" value="F:ubiquitin-protein transferase activity"/>
    <property type="evidence" value="ECO:0007669"/>
    <property type="project" value="TreeGrafter"/>
</dbReference>
<reference evidence="7" key="1">
    <citation type="journal article" date="2021" name="Genome Biol. Evol.">
        <title>A High-Quality Reference Genome for a Parasitic Bivalve with Doubly Uniparental Inheritance (Bivalvia: Unionida).</title>
        <authorList>
            <person name="Smith C.H."/>
        </authorList>
    </citation>
    <scope>NUCLEOTIDE SEQUENCE</scope>
    <source>
        <strain evidence="7">CHS0354</strain>
    </source>
</reference>
<dbReference type="Gene3D" id="3.30.40.10">
    <property type="entry name" value="Zinc/RING finger domain, C3HC4 (zinc finger)"/>
    <property type="match status" value="1"/>
</dbReference>
<keyword evidence="8" id="KW-1185">Reference proteome</keyword>